<reference evidence="5" key="1">
    <citation type="submission" date="2025-08" db="UniProtKB">
        <authorList>
            <consortium name="RefSeq"/>
        </authorList>
    </citation>
    <scope>IDENTIFICATION</scope>
    <source>
        <tissue evidence="5">Adult</tissue>
    </source>
</reference>
<protein>
    <submittedName>
        <fullName evidence="5">Tigger transposable element-derived protein 4-like</fullName>
    </submittedName>
</protein>
<accession>A0ABM3K2L9</accession>
<evidence type="ECO:0000256" key="1">
    <source>
        <dbReference type="ARBA" id="ARBA00004123"/>
    </source>
</evidence>
<keyword evidence="4" id="KW-1185">Reference proteome</keyword>
<proteinExistence type="predicted"/>
<evidence type="ECO:0000259" key="3">
    <source>
        <dbReference type="PROSITE" id="PS51253"/>
    </source>
</evidence>
<name>A0ABM3K2L9_BACDO</name>
<sequence>MTHRSSISLEKKLLIINKVKEGKVRKKDILKNKEMILKNVEDAAISVKRKRLQTCQFEDIDEAVLKLIVVARGKNLPLSGTILKQKAKDFAEALGHHEFEASTGWFKRRHGIVQKTLCGESADVNLQNREEWVMNVLPRLIENYNANDIFNADETGLFFKCLPNKTLTFKTEQWFGGKQSRERITVMMGRNMTGSEKLKLLVIGKAKNPRCFEGVKSLDVDYEFNKKAWMTNEIFTKWILKLDKKFGNQDRKVLLFVDNFTAHPRDVKDKLKNIQLAYFPPNMTSLLQPMDQGINYNIKQHYRKRILTNILAQLDGGTSVFTIDLLHAIRNLSTVWDAYVKPETIANCFRKTGF</sequence>
<dbReference type="GeneID" id="125779139"/>
<dbReference type="SUPFAM" id="SSF46689">
    <property type="entry name" value="Homeodomain-like"/>
    <property type="match status" value="1"/>
</dbReference>
<dbReference type="RefSeq" id="XP_049315732.1">
    <property type="nucleotide sequence ID" value="XM_049459775.1"/>
</dbReference>
<dbReference type="Proteomes" id="UP001652620">
    <property type="component" value="Chromosome 6"/>
</dbReference>
<dbReference type="Pfam" id="PF03184">
    <property type="entry name" value="DDE_1"/>
    <property type="match status" value="1"/>
</dbReference>
<organism evidence="4 5">
    <name type="scientific">Bactrocera dorsalis</name>
    <name type="common">Oriental fruit fly</name>
    <name type="synonym">Dacus dorsalis</name>
    <dbReference type="NCBI Taxonomy" id="27457"/>
    <lineage>
        <taxon>Eukaryota</taxon>
        <taxon>Metazoa</taxon>
        <taxon>Ecdysozoa</taxon>
        <taxon>Arthropoda</taxon>
        <taxon>Hexapoda</taxon>
        <taxon>Insecta</taxon>
        <taxon>Pterygota</taxon>
        <taxon>Neoptera</taxon>
        <taxon>Endopterygota</taxon>
        <taxon>Diptera</taxon>
        <taxon>Brachycera</taxon>
        <taxon>Muscomorpha</taxon>
        <taxon>Tephritoidea</taxon>
        <taxon>Tephritidae</taxon>
        <taxon>Bactrocera</taxon>
        <taxon>Bactrocera</taxon>
    </lineage>
</organism>
<comment type="subcellular location">
    <subcellularLocation>
        <location evidence="1">Nucleus</location>
    </subcellularLocation>
</comment>
<feature type="domain" description="HTH CENPB-type" evidence="3">
    <location>
        <begin position="48"/>
        <end position="119"/>
    </location>
</feature>
<evidence type="ECO:0000313" key="4">
    <source>
        <dbReference type="Proteomes" id="UP001652620"/>
    </source>
</evidence>
<keyword evidence="2" id="KW-0238">DNA-binding</keyword>
<evidence type="ECO:0000313" key="5">
    <source>
        <dbReference type="RefSeq" id="XP_049315732.1"/>
    </source>
</evidence>
<dbReference type="InterPro" id="IPR009057">
    <property type="entry name" value="Homeodomain-like_sf"/>
</dbReference>
<dbReference type="InterPro" id="IPR006600">
    <property type="entry name" value="HTH_CenpB_DNA-bd_dom"/>
</dbReference>
<dbReference type="Gene3D" id="1.10.10.60">
    <property type="entry name" value="Homeodomain-like"/>
    <property type="match status" value="1"/>
</dbReference>
<dbReference type="SMART" id="SM00674">
    <property type="entry name" value="CENPB"/>
    <property type="match status" value="1"/>
</dbReference>
<dbReference type="PANTHER" id="PTHR19303:SF73">
    <property type="entry name" value="PROTEIN PDC2"/>
    <property type="match status" value="1"/>
</dbReference>
<evidence type="ECO:0000256" key="2">
    <source>
        <dbReference type="ARBA" id="ARBA00023125"/>
    </source>
</evidence>
<dbReference type="PROSITE" id="PS51253">
    <property type="entry name" value="HTH_CENPB"/>
    <property type="match status" value="1"/>
</dbReference>
<gene>
    <name evidence="5" type="primary">LOC125779139</name>
</gene>
<dbReference type="InterPro" id="IPR050863">
    <property type="entry name" value="CenT-Element_Derived"/>
</dbReference>
<dbReference type="InterPro" id="IPR004875">
    <property type="entry name" value="DDE_SF_endonuclease_dom"/>
</dbReference>
<dbReference type="PANTHER" id="PTHR19303">
    <property type="entry name" value="TRANSPOSON"/>
    <property type="match status" value="1"/>
</dbReference>
<dbReference type="Pfam" id="PF03221">
    <property type="entry name" value="HTH_Tnp_Tc5"/>
    <property type="match status" value="1"/>
</dbReference>